<evidence type="ECO:0000313" key="3">
    <source>
        <dbReference type="Proteomes" id="UP000475666"/>
    </source>
</evidence>
<dbReference type="Gene3D" id="1.10.10.2840">
    <property type="entry name" value="PucR C-terminal helix-turn-helix domain"/>
    <property type="match status" value="1"/>
</dbReference>
<dbReference type="PANTHER" id="PTHR33744:SF1">
    <property type="entry name" value="DNA-BINDING TRANSCRIPTIONAL ACTIVATOR ADER"/>
    <property type="match status" value="1"/>
</dbReference>
<dbReference type="InterPro" id="IPR051448">
    <property type="entry name" value="CdaR-like_regulators"/>
</dbReference>
<feature type="domain" description="PucR C-terminal helix-turn-helix" evidence="1">
    <location>
        <begin position="35"/>
        <end position="92"/>
    </location>
</feature>
<protein>
    <submittedName>
        <fullName evidence="2">PucR family transcriptional regulator</fullName>
    </submittedName>
</protein>
<organism evidence="2 3">
    <name type="scientific">Streptomyces rubrogriseus</name>
    <dbReference type="NCBI Taxonomy" id="194673"/>
    <lineage>
        <taxon>Bacteria</taxon>
        <taxon>Bacillati</taxon>
        <taxon>Actinomycetota</taxon>
        <taxon>Actinomycetes</taxon>
        <taxon>Kitasatosporales</taxon>
        <taxon>Streptomycetaceae</taxon>
        <taxon>Streptomyces</taxon>
        <taxon>Streptomyces violaceoruber group</taxon>
    </lineage>
</organism>
<dbReference type="InterPro" id="IPR025736">
    <property type="entry name" value="PucR_C-HTH_dom"/>
</dbReference>
<accession>A0A6G3TQX4</accession>
<feature type="non-terminal residue" evidence="2">
    <location>
        <position position="1"/>
    </location>
</feature>
<name>A0A6G3TQX4_9ACTN</name>
<evidence type="ECO:0000313" key="2">
    <source>
        <dbReference type="EMBL" id="NEC38983.1"/>
    </source>
</evidence>
<evidence type="ECO:0000259" key="1">
    <source>
        <dbReference type="Pfam" id="PF13556"/>
    </source>
</evidence>
<dbReference type="Proteomes" id="UP000475666">
    <property type="component" value="Unassembled WGS sequence"/>
</dbReference>
<dbReference type="PANTHER" id="PTHR33744">
    <property type="entry name" value="CARBOHYDRATE DIACID REGULATOR"/>
    <property type="match status" value="1"/>
</dbReference>
<sequence length="97" mass="10795">AGSVLPLLADDAVRAFADGLLRALRDHDATGRGDLVASLRAWLSRHGQWDAAAADLGVHRHTLRYRMRRVEEILGRSLDDPDVRMELWLALKTTAPE</sequence>
<proteinExistence type="predicted"/>
<dbReference type="InterPro" id="IPR042070">
    <property type="entry name" value="PucR_C-HTH_sf"/>
</dbReference>
<dbReference type="AlphaFoldDB" id="A0A6G3TQX4"/>
<dbReference type="RefSeq" id="WP_164279208.1">
    <property type="nucleotide sequence ID" value="NZ_JAAGMQ010001127.1"/>
</dbReference>
<dbReference type="Pfam" id="PF13556">
    <property type="entry name" value="HTH_30"/>
    <property type="match status" value="1"/>
</dbReference>
<gene>
    <name evidence="2" type="ORF">G3I66_38355</name>
</gene>
<reference evidence="2 3" key="1">
    <citation type="submission" date="2020-01" db="EMBL/GenBank/DDBJ databases">
        <title>Insect and environment-associated Actinomycetes.</title>
        <authorList>
            <person name="Currrie C."/>
            <person name="Chevrette M."/>
            <person name="Carlson C."/>
            <person name="Stubbendieck R."/>
            <person name="Wendt-Pienkowski E."/>
        </authorList>
    </citation>
    <scope>NUCLEOTIDE SEQUENCE [LARGE SCALE GENOMIC DNA]</scope>
    <source>
        <strain evidence="2 3">SID7739</strain>
    </source>
</reference>
<comment type="caution">
    <text evidence="2">The sequence shown here is derived from an EMBL/GenBank/DDBJ whole genome shotgun (WGS) entry which is preliminary data.</text>
</comment>
<dbReference type="EMBL" id="JAAGMQ010001127">
    <property type="protein sequence ID" value="NEC38983.1"/>
    <property type="molecule type" value="Genomic_DNA"/>
</dbReference>